<dbReference type="KEGG" id="lant:TUM19329_26420"/>
<dbReference type="RefSeq" id="WP_173236280.1">
    <property type="nucleotide sequence ID" value="NZ_AP022839.1"/>
</dbReference>
<organism evidence="2 13">
    <name type="scientific">Legionella antarctica</name>
    <dbReference type="NCBI Taxonomy" id="2708020"/>
    <lineage>
        <taxon>Bacteria</taxon>
        <taxon>Pseudomonadati</taxon>
        <taxon>Pseudomonadota</taxon>
        <taxon>Gammaproteobacteria</taxon>
        <taxon>Legionellales</taxon>
        <taxon>Legionellaceae</taxon>
        <taxon>Legionella</taxon>
    </lineage>
</organism>
<evidence type="ECO:0000313" key="7">
    <source>
        <dbReference type="EMBL" id="BCA96384.1"/>
    </source>
</evidence>
<name>A0A6F8T2J6_9GAMM</name>
<evidence type="ECO:0008006" key="14">
    <source>
        <dbReference type="Google" id="ProtNLM"/>
    </source>
</evidence>
<keyword evidence="13" id="KW-1185">Reference proteome</keyword>
<evidence type="ECO:0000313" key="3">
    <source>
        <dbReference type="EMBL" id="BCA96041.1"/>
    </source>
</evidence>
<evidence type="ECO:0000313" key="4">
    <source>
        <dbReference type="EMBL" id="BCA96105.1"/>
    </source>
</evidence>
<dbReference type="KEGG" id="lant:TUM19329_07410"/>
<dbReference type="AlphaFoldDB" id="A0A6F8T2J6"/>
<accession>A0A6F8T2J6</accession>
<dbReference type="EMBL" id="AP022840">
    <property type="protein sequence ID" value="BCA97295.1"/>
    <property type="molecule type" value="Genomic_DNA"/>
</dbReference>
<evidence type="ECO:0000313" key="6">
    <source>
        <dbReference type="EMBL" id="BCA96379.1"/>
    </source>
</evidence>
<dbReference type="EMBL" id="AP022839">
    <property type="protein sequence ID" value="BCA96393.1"/>
    <property type="molecule type" value="Genomic_DNA"/>
</dbReference>
<dbReference type="NCBIfam" id="NF047593">
    <property type="entry name" value="IS66_ISAeme5_TnpA"/>
    <property type="match status" value="1"/>
</dbReference>
<dbReference type="EMBL" id="AP022839">
    <property type="protein sequence ID" value="BCA96497.1"/>
    <property type="molecule type" value="Genomic_DNA"/>
</dbReference>
<dbReference type="EMBL" id="AP022839">
    <property type="protein sequence ID" value="BCA96562.1"/>
    <property type="molecule type" value="Genomic_DNA"/>
</dbReference>
<dbReference type="KEGG" id="lant:TUM19329_28580"/>
<dbReference type="EMBL" id="AP022839">
    <property type="protein sequence ID" value="BCA96041.1"/>
    <property type="molecule type" value="Genomic_DNA"/>
</dbReference>
<sequence length="106" mass="12270">MTKRDEYWSDMVKSYEESGLAPGLFCRNKGISDSRLRFYRNKFKKESKAVTPAKEALFEPLIITPLPSAKAVFKLVIELPNKIRCELDAADHQHRLILLRELMTLC</sequence>
<dbReference type="KEGG" id="lant:TUM19329_36560"/>
<dbReference type="KEGG" id="lant:TUM19329_27540"/>
<evidence type="ECO:0000313" key="5">
    <source>
        <dbReference type="EMBL" id="BCA96281.1"/>
    </source>
</evidence>
<evidence type="ECO:0000313" key="10">
    <source>
        <dbReference type="EMBL" id="BCA96562.1"/>
    </source>
</evidence>
<dbReference type="EMBL" id="AP022839">
    <property type="protein sequence ID" value="BCA96281.1"/>
    <property type="molecule type" value="Genomic_DNA"/>
</dbReference>
<evidence type="ECO:0000313" key="8">
    <source>
        <dbReference type="EMBL" id="BCA96393.1"/>
    </source>
</evidence>
<dbReference type="EMBL" id="AP022839">
    <property type="protein sequence ID" value="BCA94349.1"/>
    <property type="molecule type" value="Genomic_DNA"/>
</dbReference>
<evidence type="ECO:0000313" key="11">
    <source>
        <dbReference type="EMBL" id="BCA96567.1"/>
    </source>
</evidence>
<dbReference type="EMBL" id="AP022839">
    <property type="protein sequence ID" value="BCA96384.1"/>
    <property type="molecule type" value="Genomic_DNA"/>
</dbReference>
<dbReference type="KEGG" id="lant:TUM19329_24020"/>
<protein>
    <recommendedName>
        <fullName evidence="14">Transposase</fullName>
    </recommendedName>
</protein>
<dbReference type="Proteomes" id="UP000502894">
    <property type="component" value="Plasmid pTUM19329-1"/>
</dbReference>
<dbReference type="Proteomes" id="UP000502894">
    <property type="component" value="Chromosome"/>
</dbReference>
<dbReference type="KEGG" id="lant:TUM19329_29280"/>
<proteinExistence type="predicted"/>
<dbReference type="KEGG" id="lant:TUM19329_07100"/>
<keyword evidence="12" id="KW-0614">Plasmid</keyword>
<reference evidence="2" key="1">
    <citation type="journal article" date="2020" name="Microbiol. Resour. Announc.">
        <title>Complete Genome Sequence of Novel Psychrotolerant Legionella Strain TUM19329, Isolated from Antarctic Lake Sediment.</title>
        <authorList>
            <person name="Shimada S."/>
            <person name="Nakai R."/>
            <person name="Aoki K."/>
            <person name="Shimoeda N."/>
            <person name="Ohno G."/>
            <person name="Miyazaki Y."/>
            <person name="Kudoh S."/>
            <person name="Imura S."/>
            <person name="Watanabe K."/>
            <person name="Ishii Y."/>
            <person name="Tateda K."/>
        </authorList>
    </citation>
    <scope>NUCLEOTIDE SEQUENCE [LARGE SCALE GENOMIC DNA]</scope>
    <source>
        <strain evidence="2">TUM19329</strain>
        <plasmid evidence="12">pTUM19329-1</plasmid>
    </source>
</reference>
<evidence type="ECO:0000313" key="2">
    <source>
        <dbReference type="EMBL" id="BCA94380.1"/>
    </source>
</evidence>
<gene>
    <name evidence="1" type="ORF">TUM19329_07100</name>
    <name evidence="2" type="ORF">TUM19329_07410</name>
    <name evidence="3" type="ORF">TUM19329_24020</name>
    <name evidence="4" type="ORF">TUM19329_24660</name>
    <name evidence="5" type="ORF">TUM19329_26420</name>
    <name evidence="6" type="ORF">TUM19329_27400</name>
    <name evidence="7" type="ORF">TUM19329_27450</name>
    <name evidence="8" type="ORF">TUM19329_27540</name>
    <name evidence="9" type="ORF">TUM19329_28580</name>
    <name evidence="10" type="ORF">TUM19329_29230</name>
    <name evidence="11" type="ORF">TUM19329_29280</name>
    <name evidence="12" type="ORF">TUM19329_36560</name>
</gene>
<dbReference type="EMBL" id="AP022839">
    <property type="protein sequence ID" value="BCA96379.1"/>
    <property type="molecule type" value="Genomic_DNA"/>
</dbReference>
<evidence type="ECO:0000313" key="13">
    <source>
        <dbReference type="Proteomes" id="UP000502894"/>
    </source>
</evidence>
<dbReference type="EMBL" id="AP022839">
    <property type="protein sequence ID" value="BCA96567.1"/>
    <property type="molecule type" value="Genomic_DNA"/>
</dbReference>
<evidence type="ECO:0000313" key="12">
    <source>
        <dbReference type="EMBL" id="BCA97295.1"/>
    </source>
</evidence>
<evidence type="ECO:0000313" key="1">
    <source>
        <dbReference type="EMBL" id="BCA94349.1"/>
    </source>
</evidence>
<dbReference type="KEGG" id="lant:TUM19329_27400"/>
<dbReference type="KEGG" id="lant:TUM19329_24660"/>
<dbReference type="EMBL" id="AP022839">
    <property type="protein sequence ID" value="BCA96105.1"/>
    <property type="molecule type" value="Genomic_DNA"/>
</dbReference>
<dbReference type="KEGG" id="lant:TUM19329_27450"/>
<geneLocation type="plasmid" evidence="12 13">
    <name>pTUM19329-1</name>
</geneLocation>
<evidence type="ECO:0000313" key="9">
    <source>
        <dbReference type="EMBL" id="BCA96497.1"/>
    </source>
</evidence>
<dbReference type="EMBL" id="AP022839">
    <property type="protein sequence ID" value="BCA94380.1"/>
    <property type="molecule type" value="Genomic_DNA"/>
</dbReference>
<dbReference type="KEGG" id="lant:TUM19329_29230"/>